<proteinExistence type="predicted"/>
<keyword evidence="1" id="KW-1133">Transmembrane helix</keyword>
<keyword evidence="3" id="KW-1185">Reference proteome</keyword>
<protein>
    <recommendedName>
        <fullName evidence="4">PilN</fullName>
    </recommendedName>
</protein>
<evidence type="ECO:0000256" key="1">
    <source>
        <dbReference type="SAM" id="Phobius"/>
    </source>
</evidence>
<keyword evidence="1" id="KW-0812">Transmembrane</keyword>
<name>A0ABV7ZER4_9HELI</name>
<gene>
    <name evidence="2" type="ORF">ACFOPX_00730</name>
</gene>
<evidence type="ECO:0008006" key="4">
    <source>
        <dbReference type="Google" id="ProtNLM"/>
    </source>
</evidence>
<feature type="transmembrane region" description="Helical" evidence="1">
    <location>
        <begin position="21"/>
        <end position="40"/>
    </location>
</feature>
<comment type="caution">
    <text evidence="2">The sequence shown here is derived from an EMBL/GenBank/DDBJ whole genome shotgun (WGS) entry which is preliminary data.</text>
</comment>
<reference evidence="3" key="1">
    <citation type="journal article" date="2019" name="Int. J. Syst. Evol. Microbiol.">
        <title>The Global Catalogue of Microorganisms (GCM) 10K type strain sequencing project: providing services to taxonomists for standard genome sequencing and annotation.</title>
        <authorList>
            <consortium name="The Broad Institute Genomics Platform"/>
            <consortium name="The Broad Institute Genome Sequencing Center for Infectious Disease"/>
            <person name="Wu L."/>
            <person name="Ma J."/>
        </authorList>
    </citation>
    <scope>NUCLEOTIDE SEQUENCE [LARGE SCALE GENOMIC DNA]</scope>
    <source>
        <strain evidence="3">CCUG 53816</strain>
    </source>
</reference>
<sequence>MTRYSYSKPSTKYMVSLHTKVWIFYMLLAVGLSAWMGYFLEQRTFISAQQSKIFQVESSIYGRETNILKAKHQEINKKLKEMAHRAIYTIDIENAIKGVLEIIPDFITIHSITIDYSSLTIKGIVPSKEAFQMSLQQRLNSIFENSQVVFYPMGNGWFKFISKNSSTTPFIDKNGN</sequence>
<organism evidence="2 3">
    <name type="scientific">Helicobacter baculiformis</name>
    <dbReference type="NCBI Taxonomy" id="427351"/>
    <lineage>
        <taxon>Bacteria</taxon>
        <taxon>Pseudomonadati</taxon>
        <taxon>Campylobacterota</taxon>
        <taxon>Epsilonproteobacteria</taxon>
        <taxon>Campylobacterales</taxon>
        <taxon>Helicobacteraceae</taxon>
        <taxon>Helicobacter</taxon>
    </lineage>
</organism>
<dbReference type="EMBL" id="JBHRZO010000002">
    <property type="protein sequence ID" value="MFC3847062.1"/>
    <property type="molecule type" value="Genomic_DNA"/>
</dbReference>
<accession>A0ABV7ZER4</accession>
<evidence type="ECO:0000313" key="3">
    <source>
        <dbReference type="Proteomes" id="UP001595783"/>
    </source>
</evidence>
<dbReference type="Proteomes" id="UP001595783">
    <property type="component" value="Unassembled WGS sequence"/>
</dbReference>
<dbReference type="RefSeq" id="WP_104752166.1">
    <property type="nucleotide sequence ID" value="NZ_FZMF01000015.1"/>
</dbReference>
<keyword evidence="1" id="KW-0472">Membrane</keyword>
<evidence type="ECO:0000313" key="2">
    <source>
        <dbReference type="EMBL" id="MFC3847062.1"/>
    </source>
</evidence>